<reference evidence="1" key="1">
    <citation type="submission" date="2022-04" db="EMBL/GenBank/DDBJ databases">
        <title>A functionally conserved STORR gene fusion in Papaver species that diverged 16.8 million years ago.</title>
        <authorList>
            <person name="Catania T."/>
        </authorList>
    </citation>
    <scope>NUCLEOTIDE SEQUENCE</scope>
    <source>
        <strain evidence="1">S-188037</strain>
    </source>
</reference>
<dbReference type="AlphaFoldDB" id="A0AAD4T3M9"/>
<evidence type="ECO:0000313" key="2">
    <source>
        <dbReference type="Proteomes" id="UP001202328"/>
    </source>
</evidence>
<organism evidence="1 2">
    <name type="scientific">Papaver atlanticum</name>
    <dbReference type="NCBI Taxonomy" id="357466"/>
    <lineage>
        <taxon>Eukaryota</taxon>
        <taxon>Viridiplantae</taxon>
        <taxon>Streptophyta</taxon>
        <taxon>Embryophyta</taxon>
        <taxon>Tracheophyta</taxon>
        <taxon>Spermatophyta</taxon>
        <taxon>Magnoliopsida</taxon>
        <taxon>Ranunculales</taxon>
        <taxon>Papaveraceae</taxon>
        <taxon>Papaveroideae</taxon>
        <taxon>Papaver</taxon>
    </lineage>
</organism>
<sequence>MTNTVFFTTLRYTDQASDTSEIACNDENGTADGGSSGIDFGVPPQTIDNGGLVAKVAWQSITKMICFSSLVSLDDQKEDLPGVPTKLAVDHTLDHQIQKQVQLHNTHRRHRPNPRLFINQVGSSNWPDWLLAVAGEAIEGWTPRQFHTFQVLAK</sequence>
<feature type="non-terminal residue" evidence="1">
    <location>
        <position position="154"/>
    </location>
</feature>
<proteinExistence type="predicted"/>
<name>A0AAD4T3M9_9MAGN</name>
<gene>
    <name evidence="1" type="ORF">MKW98_012673</name>
</gene>
<dbReference type="Proteomes" id="UP001202328">
    <property type="component" value="Unassembled WGS sequence"/>
</dbReference>
<protein>
    <submittedName>
        <fullName evidence="1">Uncharacterized protein</fullName>
    </submittedName>
</protein>
<evidence type="ECO:0000313" key="1">
    <source>
        <dbReference type="EMBL" id="KAI3932702.1"/>
    </source>
</evidence>
<comment type="caution">
    <text evidence="1">The sequence shown here is derived from an EMBL/GenBank/DDBJ whole genome shotgun (WGS) entry which is preliminary data.</text>
</comment>
<accession>A0AAD4T3M9</accession>
<dbReference type="EMBL" id="JAJJMB010006998">
    <property type="protein sequence ID" value="KAI3932702.1"/>
    <property type="molecule type" value="Genomic_DNA"/>
</dbReference>
<keyword evidence="2" id="KW-1185">Reference proteome</keyword>